<name>A0A1M5F8V4_9GAMM</name>
<keyword evidence="1" id="KW-0413">Isomerase</keyword>
<dbReference type="Proteomes" id="UP000184346">
    <property type="component" value="Unassembled WGS sequence"/>
</dbReference>
<keyword evidence="2" id="KW-1185">Reference proteome</keyword>
<dbReference type="CDD" id="cd06558">
    <property type="entry name" value="crotonase-like"/>
    <property type="match status" value="1"/>
</dbReference>
<dbReference type="RefSeq" id="WP_072825722.1">
    <property type="nucleotide sequence ID" value="NZ_FQUJ01000036.1"/>
</dbReference>
<dbReference type="PANTHER" id="PTHR43459">
    <property type="entry name" value="ENOYL-COA HYDRATASE"/>
    <property type="match status" value="1"/>
</dbReference>
<gene>
    <name evidence="1" type="ORF">SAMN02745148_03744</name>
</gene>
<dbReference type="STRING" id="1121942.SAMN02745148_03744"/>
<dbReference type="SUPFAM" id="SSF52096">
    <property type="entry name" value="ClpP/crotonase"/>
    <property type="match status" value="1"/>
</dbReference>
<dbReference type="OrthoDB" id="9807606at2"/>
<accession>A0A1M5F8V4</accession>
<sequence length="257" mass="27288">MSSHTSVEVLHHDEAIVEIRLNRPEVRNALDEATALALNAALQAAAEDSGVRCVILSGEGASFCAGADIGEFESGATTPASERLATLFKPALLRMVAMPKPVICAVNGAAAGIGVAYVLSSDLVLMGRSAYLKLAFIDIGLIPDGGITWHLVRRVGHARAFELAATAAPIDAETCQTLGLANQVVDDESLQAEALRWARLLVSQPRQAVAHTKQALRASALSDLEAAFDHEGRLQDECKASPEFAARIAAFRDARRR</sequence>
<evidence type="ECO:0000313" key="2">
    <source>
        <dbReference type="Proteomes" id="UP000184346"/>
    </source>
</evidence>
<organism evidence="1 2">
    <name type="scientific">Modicisalibacter ilicicola DSM 19980</name>
    <dbReference type="NCBI Taxonomy" id="1121942"/>
    <lineage>
        <taxon>Bacteria</taxon>
        <taxon>Pseudomonadati</taxon>
        <taxon>Pseudomonadota</taxon>
        <taxon>Gammaproteobacteria</taxon>
        <taxon>Oceanospirillales</taxon>
        <taxon>Halomonadaceae</taxon>
        <taxon>Modicisalibacter</taxon>
    </lineage>
</organism>
<dbReference type="InterPro" id="IPR029045">
    <property type="entry name" value="ClpP/crotonase-like_dom_sf"/>
</dbReference>
<dbReference type="Gene3D" id="3.90.226.10">
    <property type="entry name" value="2-enoyl-CoA Hydratase, Chain A, domain 1"/>
    <property type="match status" value="1"/>
</dbReference>
<dbReference type="Pfam" id="PF00378">
    <property type="entry name" value="ECH_1"/>
    <property type="match status" value="1"/>
</dbReference>
<dbReference type="GO" id="GO:0016853">
    <property type="term" value="F:isomerase activity"/>
    <property type="evidence" value="ECO:0007669"/>
    <property type="project" value="UniProtKB-KW"/>
</dbReference>
<dbReference type="AlphaFoldDB" id="A0A1M5F8V4"/>
<dbReference type="PANTHER" id="PTHR43459:SF1">
    <property type="entry name" value="EG:BACN32G11.4 PROTEIN"/>
    <property type="match status" value="1"/>
</dbReference>
<dbReference type="EMBL" id="FQUJ01000036">
    <property type="protein sequence ID" value="SHF87955.1"/>
    <property type="molecule type" value="Genomic_DNA"/>
</dbReference>
<proteinExistence type="predicted"/>
<protein>
    <submittedName>
        <fullName evidence="1">2-(1,2-epoxy-1,2-dihydrophenyl)acetyl-CoA isomerase</fullName>
    </submittedName>
</protein>
<evidence type="ECO:0000313" key="1">
    <source>
        <dbReference type="EMBL" id="SHF87955.1"/>
    </source>
</evidence>
<reference evidence="1 2" key="1">
    <citation type="submission" date="2016-11" db="EMBL/GenBank/DDBJ databases">
        <authorList>
            <person name="Jaros S."/>
            <person name="Januszkiewicz K."/>
            <person name="Wedrychowicz H."/>
        </authorList>
    </citation>
    <scope>NUCLEOTIDE SEQUENCE [LARGE SCALE GENOMIC DNA]</scope>
    <source>
        <strain evidence="1 2">DSM 19980</strain>
    </source>
</reference>
<dbReference type="InterPro" id="IPR001753">
    <property type="entry name" value="Enoyl-CoA_hydra/iso"/>
</dbReference>